<dbReference type="EMBL" id="BJXJ01000004">
    <property type="protein sequence ID" value="GEM74535.1"/>
    <property type="molecule type" value="Genomic_DNA"/>
</dbReference>
<proteinExistence type="predicted"/>
<keyword evidence="2" id="KW-1185">Reference proteome</keyword>
<name>A0A511QB80_9VIBR</name>
<dbReference type="AlphaFoldDB" id="A0A511QB80"/>
<organism evidence="1 2">
    <name type="scientific">Vibrio sagamiensis NBRC 104589</name>
    <dbReference type="NCBI Taxonomy" id="1219064"/>
    <lineage>
        <taxon>Bacteria</taxon>
        <taxon>Pseudomonadati</taxon>
        <taxon>Pseudomonadota</taxon>
        <taxon>Gammaproteobacteria</taxon>
        <taxon>Vibrionales</taxon>
        <taxon>Vibrionaceae</taxon>
        <taxon>Vibrio</taxon>
    </lineage>
</organism>
<evidence type="ECO:0000313" key="2">
    <source>
        <dbReference type="Proteomes" id="UP000321922"/>
    </source>
</evidence>
<comment type="caution">
    <text evidence="1">The sequence shown here is derived from an EMBL/GenBank/DDBJ whole genome shotgun (WGS) entry which is preliminary data.</text>
</comment>
<dbReference type="OrthoDB" id="5905609at2"/>
<reference evidence="1 2" key="1">
    <citation type="submission" date="2019-07" db="EMBL/GenBank/DDBJ databases">
        <title>Whole genome shotgun sequence of Vibrio sagamiensis NBRC 104589.</title>
        <authorList>
            <person name="Hosoyama A."/>
            <person name="Uohara A."/>
            <person name="Ohji S."/>
            <person name="Ichikawa N."/>
        </authorList>
    </citation>
    <scope>NUCLEOTIDE SEQUENCE [LARGE SCALE GENOMIC DNA]</scope>
    <source>
        <strain evidence="1 2">NBRC 104589</strain>
    </source>
</reference>
<accession>A0A511QB80</accession>
<gene>
    <name evidence="1" type="ORF">VSA01S_06470</name>
</gene>
<evidence type="ECO:0000313" key="1">
    <source>
        <dbReference type="EMBL" id="GEM74535.1"/>
    </source>
</evidence>
<dbReference type="RefSeq" id="WP_039981002.1">
    <property type="nucleotide sequence ID" value="NZ_BAOJ01000049.1"/>
</dbReference>
<protein>
    <submittedName>
        <fullName evidence="1">Uncharacterized protein</fullName>
    </submittedName>
</protein>
<sequence>MKPYLALFISLALLVIVWQLPYHSTMEEAEFYQQSVELSSAKNPVRIEGFTKIHNDKIIHIASFTNEAMTKPIIIRFKGNLESFSNSKFSIKGKINLLSIQEVRTLLNHSVLSPYLLLEDETVQINYTLLLKNEAFLIVHNHKTDRIALIAKR</sequence>
<dbReference type="Proteomes" id="UP000321922">
    <property type="component" value="Unassembled WGS sequence"/>
</dbReference>